<evidence type="ECO:0000313" key="2">
    <source>
        <dbReference type="EMBL" id="EMA43725.1"/>
    </source>
</evidence>
<feature type="transmembrane region" description="Helical" evidence="1">
    <location>
        <begin position="201"/>
        <end position="222"/>
    </location>
</feature>
<keyword evidence="1" id="KW-0813">Transport</keyword>
<dbReference type="RefSeq" id="WP_006078446.1">
    <property type="nucleotide sequence ID" value="NZ_AOMD01000028.1"/>
</dbReference>
<dbReference type="AlphaFoldDB" id="M0MH16"/>
<proteinExistence type="inferred from homology"/>
<organism evidence="2 3">
    <name type="scientific">Halococcus saccharolyticus DSM 5350</name>
    <dbReference type="NCBI Taxonomy" id="1227455"/>
    <lineage>
        <taxon>Archaea</taxon>
        <taxon>Methanobacteriati</taxon>
        <taxon>Methanobacteriota</taxon>
        <taxon>Stenosarchaea group</taxon>
        <taxon>Halobacteria</taxon>
        <taxon>Halobacteriales</taxon>
        <taxon>Halococcaceae</taxon>
        <taxon>Halococcus</taxon>
    </lineage>
</organism>
<dbReference type="PANTHER" id="PTHR34300:SF2">
    <property type="entry name" value="QUEUOSINE PRECURSOR TRANSPORTER-RELATED"/>
    <property type="match status" value="1"/>
</dbReference>
<dbReference type="HAMAP" id="MF_02088">
    <property type="entry name" value="Q_prec_transport"/>
    <property type="match status" value="1"/>
</dbReference>
<dbReference type="PATRIC" id="fig|1227455.4.peg.2649"/>
<comment type="caution">
    <text evidence="2">The sequence shown here is derived from an EMBL/GenBank/DDBJ whole genome shotgun (WGS) entry which is preliminary data.</text>
</comment>
<dbReference type="GO" id="GO:0005886">
    <property type="term" value="C:plasma membrane"/>
    <property type="evidence" value="ECO:0007669"/>
    <property type="project" value="UniProtKB-SubCell"/>
</dbReference>
<dbReference type="InParanoid" id="M0MH16"/>
<feature type="transmembrane region" description="Helical" evidence="1">
    <location>
        <begin position="76"/>
        <end position="99"/>
    </location>
</feature>
<keyword evidence="3" id="KW-1185">Reference proteome</keyword>
<dbReference type="PANTHER" id="PTHR34300">
    <property type="entry name" value="QUEUOSINE PRECURSOR TRANSPORTER-RELATED"/>
    <property type="match status" value="1"/>
</dbReference>
<dbReference type="Pfam" id="PF02592">
    <property type="entry name" value="Vut_1"/>
    <property type="match status" value="1"/>
</dbReference>
<keyword evidence="1" id="KW-1133">Transmembrane helix</keyword>
<dbReference type="NCBIfam" id="TIGR00697">
    <property type="entry name" value="queuosine precursor transporter"/>
    <property type="match status" value="1"/>
</dbReference>
<evidence type="ECO:0000256" key="1">
    <source>
        <dbReference type="HAMAP-Rule" id="MF_02088"/>
    </source>
</evidence>
<sequence length="238" mass="25023">MSTSHNRATGMQVALIALFTTALVTAQLTATKILGFSIPFSLPITGDTLILPGASLAYALTFLASDCYAELYGRRAAHVLVNIGFAMNLVLLGLVWGTIAAPAATSSVDPAAFATVLGASTNVVLGSLLAYVVSQNWDVFVFHRLREYTEGRALWLRNVGSTATSQALDTVIFVSVAFYLAPELLGLGSALPVSVLLALGVGQYLLKLLIAVLDTPLVYAIVGYARSRTDARPTASAD</sequence>
<name>M0MH16_9EURY</name>
<dbReference type="Proteomes" id="UP000011669">
    <property type="component" value="Unassembled WGS sequence"/>
</dbReference>
<protein>
    <recommendedName>
        <fullName evidence="1">Probable queuosine precursor transporter</fullName>
        <shortName evidence="1">Q precursor transporter</shortName>
    </recommendedName>
</protein>
<dbReference type="GO" id="GO:0022857">
    <property type="term" value="F:transmembrane transporter activity"/>
    <property type="evidence" value="ECO:0007669"/>
    <property type="project" value="UniProtKB-UniRule"/>
</dbReference>
<evidence type="ECO:0000313" key="3">
    <source>
        <dbReference type="Proteomes" id="UP000011669"/>
    </source>
</evidence>
<dbReference type="InterPro" id="IPR003744">
    <property type="entry name" value="YhhQ"/>
</dbReference>
<dbReference type="EMBL" id="AOMD01000028">
    <property type="protein sequence ID" value="EMA43725.1"/>
    <property type="molecule type" value="Genomic_DNA"/>
</dbReference>
<accession>M0MH16</accession>
<keyword evidence="1" id="KW-0812">Transmembrane</keyword>
<dbReference type="OrthoDB" id="82146at2157"/>
<reference evidence="2 3" key="1">
    <citation type="journal article" date="2014" name="PLoS Genet.">
        <title>Phylogenetically driven sequencing of extremely halophilic archaea reveals strategies for static and dynamic osmo-response.</title>
        <authorList>
            <person name="Becker E.A."/>
            <person name="Seitzer P.M."/>
            <person name="Tritt A."/>
            <person name="Larsen D."/>
            <person name="Krusor M."/>
            <person name="Yao A.I."/>
            <person name="Wu D."/>
            <person name="Madern D."/>
            <person name="Eisen J.A."/>
            <person name="Darling A.E."/>
            <person name="Facciotti M.T."/>
        </authorList>
    </citation>
    <scope>NUCLEOTIDE SEQUENCE [LARGE SCALE GENOMIC DNA]</scope>
    <source>
        <strain evidence="2 3">DSM 5350</strain>
    </source>
</reference>
<gene>
    <name evidence="2" type="ORF">C449_12937</name>
</gene>
<feature type="transmembrane region" description="Helical" evidence="1">
    <location>
        <begin position="111"/>
        <end position="133"/>
    </location>
</feature>
<keyword evidence="1" id="KW-0472">Membrane</keyword>
<dbReference type="STRING" id="1227455.C449_12937"/>
<feature type="transmembrane region" description="Helical" evidence="1">
    <location>
        <begin position="50"/>
        <end position="69"/>
    </location>
</feature>
<comment type="similarity">
    <text evidence="1">Belongs to the vitamin uptake transporter (VUT/ECF) (TC 2.A.88) family. Q precursor transporter subfamily.</text>
</comment>
<keyword evidence="1" id="KW-1003">Cell membrane</keyword>
<comment type="function">
    <text evidence="1">Involved in the import of queuosine (Q) precursors, required for Q precursor salvage.</text>
</comment>
<comment type="subcellular location">
    <subcellularLocation>
        <location evidence="1">Cell membrane</location>
        <topology evidence="1">Multi-pass membrane protein</topology>
    </subcellularLocation>
</comment>